<keyword evidence="2" id="KW-1185">Reference proteome</keyword>
<organism evidence="1 2">
    <name type="scientific">Bacillus chungangensis</name>
    <dbReference type="NCBI Taxonomy" id="587633"/>
    <lineage>
        <taxon>Bacteria</taxon>
        <taxon>Bacillati</taxon>
        <taxon>Bacillota</taxon>
        <taxon>Bacilli</taxon>
        <taxon>Bacillales</taxon>
        <taxon>Bacillaceae</taxon>
        <taxon>Bacillus</taxon>
    </lineage>
</organism>
<name>A0ABT9WXV6_9BACI</name>
<dbReference type="EMBL" id="JAUSTT010000034">
    <property type="protein sequence ID" value="MDQ0178123.1"/>
    <property type="molecule type" value="Genomic_DNA"/>
</dbReference>
<evidence type="ECO:0000313" key="2">
    <source>
        <dbReference type="Proteomes" id="UP001223586"/>
    </source>
</evidence>
<reference evidence="1 2" key="1">
    <citation type="submission" date="2023-07" db="EMBL/GenBank/DDBJ databases">
        <title>Genomic Encyclopedia of Type Strains, Phase IV (KMG-IV): sequencing the most valuable type-strain genomes for metagenomic binning, comparative biology and taxonomic classification.</title>
        <authorList>
            <person name="Goeker M."/>
        </authorList>
    </citation>
    <scope>NUCLEOTIDE SEQUENCE [LARGE SCALE GENOMIC DNA]</scope>
    <source>
        <strain evidence="1 2">DSM 23837</strain>
    </source>
</reference>
<gene>
    <name evidence="1" type="ORF">J2S08_004026</name>
</gene>
<accession>A0ABT9WXV6</accession>
<protein>
    <recommendedName>
        <fullName evidence="3">Phosphatase</fullName>
    </recommendedName>
</protein>
<comment type="caution">
    <text evidence="1">The sequence shown here is derived from an EMBL/GenBank/DDBJ whole genome shotgun (WGS) entry which is preliminary data.</text>
</comment>
<dbReference type="Proteomes" id="UP001223586">
    <property type="component" value="Unassembled WGS sequence"/>
</dbReference>
<proteinExistence type="predicted"/>
<evidence type="ECO:0008006" key="3">
    <source>
        <dbReference type="Google" id="ProtNLM"/>
    </source>
</evidence>
<evidence type="ECO:0000313" key="1">
    <source>
        <dbReference type="EMBL" id="MDQ0178123.1"/>
    </source>
</evidence>
<sequence length="29" mass="3340">MGKLKWLSFLFVVSGLLFFNINSLEVHAE</sequence>